<dbReference type="OrthoDB" id="19806at2759"/>
<dbReference type="GO" id="GO:0070822">
    <property type="term" value="C:Sin3-type complex"/>
    <property type="evidence" value="ECO:0007669"/>
    <property type="project" value="TreeGrafter"/>
</dbReference>
<dbReference type="Pfam" id="PF25995">
    <property type="entry name" value="STB6_N"/>
    <property type="match status" value="1"/>
</dbReference>
<keyword evidence="4" id="KW-1185">Reference proteome</keyword>
<reference evidence="3" key="1">
    <citation type="journal article" date="2020" name="Nat. Commun.">
        <title>Large-scale genome sequencing of mycorrhizal fungi provides insights into the early evolution of symbiotic traits.</title>
        <authorList>
            <person name="Miyauchi S."/>
            <person name="Kiss E."/>
            <person name="Kuo A."/>
            <person name="Drula E."/>
            <person name="Kohler A."/>
            <person name="Sanchez-Garcia M."/>
            <person name="Morin E."/>
            <person name="Andreopoulos B."/>
            <person name="Barry K.W."/>
            <person name="Bonito G."/>
            <person name="Buee M."/>
            <person name="Carver A."/>
            <person name="Chen C."/>
            <person name="Cichocki N."/>
            <person name="Clum A."/>
            <person name="Culley D."/>
            <person name="Crous P.W."/>
            <person name="Fauchery L."/>
            <person name="Girlanda M."/>
            <person name="Hayes R.D."/>
            <person name="Keri Z."/>
            <person name="LaButti K."/>
            <person name="Lipzen A."/>
            <person name="Lombard V."/>
            <person name="Magnuson J."/>
            <person name="Maillard F."/>
            <person name="Murat C."/>
            <person name="Nolan M."/>
            <person name="Ohm R.A."/>
            <person name="Pangilinan J."/>
            <person name="Pereira M.F."/>
            <person name="Perotto S."/>
            <person name="Peter M."/>
            <person name="Pfister S."/>
            <person name="Riley R."/>
            <person name="Sitrit Y."/>
            <person name="Stielow J.B."/>
            <person name="Szollosi G."/>
            <person name="Zifcakova L."/>
            <person name="Stursova M."/>
            <person name="Spatafora J.W."/>
            <person name="Tedersoo L."/>
            <person name="Vaario L.M."/>
            <person name="Yamada A."/>
            <person name="Yan M."/>
            <person name="Wang P."/>
            <person name="Xu J."/>
            <person name="Bruns T."/>
            <person name="Baldrian P."/>
            <person name="Vilgalys R."/>
            <person name="Dunand C."/>
            <person name="Henrissat B."/>
            <person name="Grigoriev I.V."/>
            <person name="Hibbett D."/>
            <person name="Nagy L.G."/>
            <person name="Martin F.M."/>
        </authorList>
    </citation>
    <scope>NUCLEOTIDE SEQUENCE</scope>
    <source>
        <strain evidence="3">UH-Tt-Lm1</strain>
    </source>
</reference>
<evidence type="ECO:0000313" key="4">
    <source>
        <dbReference type="Proteomes" id="UP000736335"/>
    </source>
</evidence>
<dbReference type="PANTHER" id="PTHR31011:SF2">
    <property type="entry name" value="PROTEIN STB2-RELATED"/>
    <property type="match status" value="1"/>
</dbReference>
<feature type="compositionally biased region" description="Basic and acidic residues" evidence="1">
    <location>
        <begin position="495"/>
        <end position="505"/>
    </location>
</feature>
<dbReference type="PANTHER" id="PTHR31011">
    <property type="entry name" value="PROTEIN STB2-RELATED"/>
    <property type="match status" value="1"/>
</dbReference>
<organism evidence="3 4">
    <name type="scientific">Thelephora terrestris</name>
    <dbReference type="NCBI Taxonomy" id="56493"/>
    <lineage>
        <taxon>Eukaryota</taxon>
        <taxon>Fungi</taxon>
        <taxon>Dikarya</taxon>
        <taxon>Basidiomycota</taxon>
        <taxon>Agaricomycotina</taxon>
        <taxon>Agaricomycetes</taxon>
        <taxon>Thelephorales</taxon>
        <taxon>Thelephoraceae</taxon>
        <taxon>Thelephora</taxon>
    </lineage>
</organism>
<feature type="region of interest" description="Disordered" evidence="1">
    <location>
        <begin position="648"/>
        <end position="678"/>
    </location>
</feature>
<protein>
    <recommendedName>
        <fullName evidence="2">STB6-like N-terminal domain-containing protein</fullName>
    </recommendedName>
</protein>
<feature type="compositionally biased region" description="Polar residues" evidence="1">
    <location>
        <begin position="652"/>
        <end position="667"/>
    </location>
</feature>
<dbReference type="AlphaFoldDB" id="A0A9P6HAD1"/>
<feature type="region of interest" description="Disordered" evidence="1">
    <location>
        <begin position="924"/>
        <end position="959"/>
    </location>
</feature>
<dbReference type="InterPro" id="IPR038919">
    <property type="entry name" value="STB2/STB2"/>
</dbReference>
<feature type="compositionally biased region" description="Polar residues" evidence="1">
    <location>
        <begin position="18"/>
        <end position="39"/>
    </location>
</feature>
<dbReference type="EMBL" id="WIUZ02000011">
    <property type="protein sequence ID" value="KAF9782829.1"/>
    <property type="molecule type" value="Genomic_DNA"/>
</dbReference>
<name>A0A9P6HAD1_9AGAM</name>
<dbReference type="InterPro" id="IPR059025">
    <property type="entry name" value="STB6_N"/>
</dbReference>
<sequence>MQHSTSAPPSPSHRHGHQTPSRMPVSQTPSPYLSPQPSGFMQPYLGVTRRRLLIPTVRRSSDGNSPKFGSKPASRLARSTSGSASHHSSPDPGSIQRPPTLVGKEWIGAECRFEVLEEFELEGYQIYAVEKWVVERTRPITVLTVYTGDPKHKIAVTALSPTPSLMHHEAQVEWEKALQVLRRDGARPKETDRGTLMVTSLANFRSDFTIVQIPDGNYLHAREQLWTNINLLRMGCSGRSALTLQKPGETTIDRFVSMYNFPDKIRCGDLFNATVLGLVKAVQASLAIFGMFDLNYERNGLLCDITVDGIQKWITEIGEPHLHVEPMERVADPTIVSALLSLVFTMRNKLHDLGQLVPRDPFLEPRGFVNSLTVFHYTSRNHSHPLPEPSSNIALIEAIDAAHDRFKQSEPFKVHRVLKSKIGDLTTDLRTATNQNHSGSNMETTSNLSLFVTGVLSRGKDVSASLQYLWSGRVLDLKTRRVGWTSDGEREEDLEVTKSDGKSTDEEHELPSGIHWSGRVQRKIGSWTALGRAKKMSVDISGRAWPWTHPAETAQETHTPVGPTVVITSGEDDYALSSGQVSPIWEHPTTASSSAFDRLHSAIPTAASSSVNISEYDRKLNEFDQKRSQKRNPAHRIVTWSDPKSIHGNFGRTESSSDGYGTETTWGDSHEVPFGGGENWTRKRLINSQLQRRRSFADVNRLKGTRVLPIERMKIDVELCGQLLIMHRRENHLQNMIKCMEQLCYTLSETNSTLRDEYQEHNEKLSPFLSRGSVISEVESIRLKADSMAQETKALQYESAQFRPEYLWSIAEPARRRTLELREKVFGTGRRLPPGVSGAHGQFNRLQWTLDGQGRLVDSFGKDESEVEEELALGDLVQFLEGGEEEDEEDVVQHPSLKPTWLLKFFTSWGARWGASAAILKKNDDTATAQATPIGTMTPRAQSPVPTPSPTPLGLQARK</sequence>
<evidence type="ECO:0000313" key="3">
    <source>
        <dbReference type="EMBL" id="KAF9782829.1"/>
    </source>
</evidence>
<feature type="compositionally biased region" description="Polar residues" evidence="1">
    <location>
        <begin position="926"/>
        <end position="941"/>
    </location>
</feature>
<accession>A0A9P6HAD1</accession>
<feature type="compositionally biased region" description="Low complexity" evidence="1">
    <location>
        <begin position="79"/>
        <end position="94"/>
    </location>
</feature>
<feature type="region of interest" description="Disordered" evidence="1">
    <location>
        <begin position="56"/>
        <end position="100"/>
    </location>
</feature>
<dbReference type="Proteomes" id="UP000736335">
    <property type="component" value="Unassembled WGS sequence"/>
</dbReference>
<evidence type="ECO:0000256" key="1">
    <source>
        <dbReference type="SAM" id="MobiDB-lite"/>
    </source>
</evidence>
<proteinExistence type="predicted"/>
<evidence type="ECO:0000259" key="2">
    <source>
        <dbReference type="Pfam" id="PF25995"/>
    </source>
</evidence>
<reference evidence="3" key="2">
    <citation type="submission" date="2020-11" db="EMBL/GenBank/DDBJ databases">
        <authorList>
            <consortium name="DOE Joint Genome Institute"/>
            <person name="Kuo A."/>
            <person name="Miyauchi S."/>
            <person name="Kiss E."/>
            <person name="Drula E."/>
            <person name="Kohler A."/>
            <person name="Sanchez-Garcia M."/>
            <person name="Andreopoulos B."/>
            <person name="Barry K.W."/>
            <person name="Bonito G."/>
            <person name="Buee M."/>
            <person name="Carver A."/>
            <person name="Chen C."/>
            <person name="Cichocki N."/>
            <person name="Clum A."/>
            <person name="Culley D."/>
            <person name="Crous P.W."/>
            <person name="Fauchery L."/>
            <person name="Girlanda M."/>
            <person name="Hayes R."/>
            <person name="Keri Z."/>
            <person name="Labutti K."/>
            <person name="Lipzen A."/>
            <person name="Lombard V."/>
            <person name="Magnuson J."/>
            <person name="Maillard F."/>
            <person name="Morin E."/>
            <person name="Murat C."/>
            <person name="Nolan M."/>
            <person name="Ohm R."/>
            <person name="Pangilinan J."/>
            <person name="Pereira M."/>
            <person name="Perotto S."/>
            <person name="Peter M."/>
            <person name="Riley R."/>
            <person name="Sitrit Y."/>
            <person name="Stielow B."/>
            <person name="Szollosi G."/>
            <person name="Zifcakova L."/>
            <person name="Stursova M."/>
            <person name="Spatafora J.W."/>
            <person name="Tedersoo L."/>
            <person name="Vaario L.-M."/>
            <person name="Yamada A."/>
            <person name="Yan M."/>
            <person name="Wang P."/>
            <person name="Xu J."/>
            <person name="Bruns T."/>
            <person name="Baldrian P."/>
            <person name="Vilgalys R."/>
            <person name="Henrissat B."/>
            <person name="Grigoriev I.V."/>
            <person name="Hibbett D."/>
            <person name="Nagy L.G."/>
            <person name="Martin F.M."/>
        </authorList>
    </citation>
    <scope>NUCLEOTIDE SEQUENCE</scope>
    <source>
        <strain evidence="3">UH-Tt-Lm1</strain>
    </source>
</reference>
<comment type="caution">
    <text evidence="3">The sequence shown here is derived from an EMBL/GenBank/DDBJ whole genome shotgun (WGS) entry which is preliminary data.</text>
</comment>
<feature type="domain" description="STB6-like N-terminal" evidence="2">
    <location>
        <begin position="107"/>
        <end position="234"/>
    </location>
</feature>
<feature type="region of interest" description="Disordered" evidence="1">
    <location>
        <begin position="489"/>
        <end position="510"/>
    </location>
</feature>
<gene>
    <name evidence="3" type="ORF">BJ322DRAFT_1072911</name>
</gene>
<feature type="region of interest" description="Disordered" evidence="1">
    <location>
        <begin position="1"/>
        <end position="40"/>
    </location>
</feature>